<dbReference type="Gene3D" id="3.90.180.10">
    <property type="entry name" value="Medium-chain alcohol dehydrogenases, catalytic domain"/>
    <property type="match status" value="1"/>
</dbReference>
<dbReference type="InterPro" id="IPR052711">
    <property type="entry name" value="Zinc_ADH-like"/>
</dbReference>
<sequence length="328" mass="35017">MKALLLTDSSFSVEDVPPPVPGEHDALVKLKTAALNHRDLFIREGLYAKIVLPAILGSDGCGVVEQTPEFHHLIGRRVIIDPSMDWGPDPMAQGRDYSILGMPRSGTLAEYVAVPAANLYEAPAHLTDEQAAALPLSGVTAWRALMVQGKCSEHDTVLVTGTGGGVATMAVQFAVASGARVLVTSSSNDKLARAIKLGAQGGVNYTSETWTKDLMAIYGQPDLIIDGAGGVGFNDLTNIVKPGGRIVLYGATRGTTPNANMHRIFWKQLRITGSTMGTSVDFGDMISFVADKQIVPEVDSVIPLDRVVEAFDRMRMGAQYGKLVVRIS</sequence>
<organism evidence="2 3">
    <name type="scientific">Candidatus Kapaibacterium thiocyanatum</name>
    <dbReference type="NCBI Taxonomy" id="1895771"/>
    <lineage>
        <taxon>Bacteria</taxon>
        <taxon>Pseudomonadati</taxon>
        <taxon>Candidatus Kapaibacteriota</taxon>
        <taxon>Candidatus Kapaibacteriia</taxon>
        <taxon>Candidatus Kapaibacteriales</taxon>
        <taxon>Candidatus Kapaibacteriaceae</taxon>
        <taxon>Candidatus Kapaibacterium</taxon>
    </lineage>
</organism>
<comment type="caution">
    <text evidence="2">The sequence shown here is derived from an EMBL/GenBank/DDBJ whole genome shotgun (WGS) entry which is preliminary data.</text>
</comment>
<dbReference type="Pfam" id="PF00107">
    <property type="entry name" value="ADH_zinc_N"/>
    <property type="match status" value="1"/>
</dbReference>
<protein>
    <recommendedName>
        <fullName evidence="1">Enoyl reductase (ER) domain-containing protein</fullName>
    </recommendedName>
</protein>
<dbReference type="InterPro" id="IPR011032">
    <property type="entry name" value="GroES-like_sf"/>
</dbReference>
<dbReference type="SMART" id="SM00829">
    <property type="entry name" value="PKS_ER"/>
    <property type="match status" value="1"/>
</dbReference>
<gene>
    <name evidence="2" type="ORF">BGO89_09505</name>
</gene>
<evidence type="ECO:0000259" key="1">
    <source>
        <dbReference type="SMART" id="SM00829"/>
    </source>
</evidence>
<dbReference type="AlphaFoldDB" id="A0A1M3KWJ3"/>
<reference evidence="2 3" key="1">
    <citation type="submission" date="2016-09" db="EMBL/GenBank/DDBJ databases">
        <title>Genome-resolved meta-omics ties microbial dynamics to process performance in biotechnology for thiocyanate degradation.</title>
        <authorList>
            <person name="Kantor R.S."/>
            <person name="Huddy R.J."/>
            <person name="Iyer R."/>
            <person name="Thomas B.C."/>
            <person name="Brown C.T."/>
            <person name="Anantharaman K."/>
            <person name="Tringe S."/>
            <person name="Hettich R.L."/>
            <person name="Harrison S.T."/>
            <person name="Banfield J.F."/>
        </authorList>
    </citation>
    <scope>NUCLEOTIDE SEQUENCE [LARGE SCALE GENOMIC DNA]</scope>
    <source>
        <strain evidence="2">59-99</strain>
    </source>
</reference>
<dbReference type="Pfam" id="PF08240">
    <property type="entry name" value="ADH_N"/>
    <property type="match status" value="1"/>
</dbReference>
<dbReference type="SUPFAM" id="SSF51735">
    <property type="entry name" value="NAD(P)-binding Rossmann-fold domains"/>
    <property type="match status" value="1"/>
</dbReference>
<dbReference type="InterPro" id="IPR036291">
    <property type="entry name" value="NAD(P)-bd_dom_sf"/>
</dbReference>
<dbReference type="Proteomes" id="UP000184233">
    <property type="component" value="Unassembled WGS sequence"/>
</dbReference>
<dbReference type="InterPro" id="IPR013149">
    <property type="entry name" value="ADH-like_C"/>
</dbReference>
<dbReference type="Gene3D" id="3.40.50.720">
    <property type="entry name" value="NAD(P)-binding Rossmann-like Domain"/>
    <property type="match status" value="1"/>
</dbReference>
<name>A0A1M3KWJ3_9BACT</name>
<dbReference type="PANTHER" id="PTHR45033:SF3">
    <property type="entry name" value="DEHYDROGENASE, PUTATIVE (AFU_ORTHOLOGUE AFUA_2G13270)-RELATED"/>
    <property type="match status" value="1"/>
</dbReference>
<dbReference type="GO" id="GO:0016491">
    <property type="term" value="F:oxidoreductase activity"/>
    <property type="evidence" value="ECO:0007669"/>
    <property type="project" value="InterPro"/>
</dbReference>
<dbReference type="SUPFAM" id="SSF50129">
    <property type="entry name" value="GroES-like"/>
    <property type="match status" value="1"/>
</dbReference>
<accession>A0A1M3KWJ3</accession>
<dbReference type="EMBL" id="MKVH01000024">
    <property type="protein sequence ID" value="OJX56760.1"/>
    <property type="molecule type" value="Genomic_DNA"/>
</dbReference>
<evidence type="ECO:0000313" key="2">
    <source>
        <dbReference type="EMBL" id="OJX56760.1"/>
    </source>
</evidence>
<dbReference type="PANTHER" id="PTHR45033">
    <property type="match status" value="1"/>
</dbReference>
<feature type="domain" description="Enoyl reductase (ER)" evidence="1">
    <location>
        <begin position="7"/>
        <end position="325"/>
    </location>
</feature>
<evidence type="ECO:0000313" key="3">
    <source>
        <dbReference type="Proteomes" id="UP000184233"/>
    </source>
</evidence>
<dbReference type="InterPro" id="IPR020843">
    <property type="entry name" value="ER"/>
</dbReference>
<dbReference type="InterPro" id="IPR013154">
    <property type="entry name" value="ADH-like_N"/>
</dbReference>
<proteinExistence type="predicted"/>
<dbReference type="STRING" id="1895771.BGO89_09505"/>